<comment type="caution">
    <text evidence="3">The sequence shown here is derived from an EMBL/GenBank/DDBJ whole genome shotgun (WGS) entry which is preliminary data.</text>
</comment>
<evidence type="ECO:0000259" key="2">
    <source>
        <dbReference type="SMART" id="SM00256"/>
    </source>
</evidence>
<evidence type="ECO:0000313" key="4">
    <source>
        <dbReference type="Proteomes" id="UP000467841"/>
    </source>
</evidence>
<dbReference type="OrthoDB" id="8068875at2759"/>
<dbReference type="EMBL" id="CACVBM020000666">
    <property type="protein sequence ID" value="CAA7021986.1"/>
    <property type="molecule type" value="Genomic_DNA"/>
</dbReference>
<dbReference type="InterPro" id="IPR001810">
    <property type="entry name" value="F-box_dom"/>
</dbReference>
<dbReference type="InterPro" id="IPR053781">
    <property type="entry name" value="F-box_AtFBL13-like"/>
</dbReference>
<dbReference type="SMART" id="SM00256">
    <property type="entry name" value="FBOX"/>
    <property type="match status" value="1"/>
</dbReference>
<evidence type="ECO:0000313" key="3">
    <source>
        <dbReference type="EMBL" id="CAA7021986.1"/>
    </source>
</evidence>
<accession>A0A6D2HY30</accession>
<dbReference type="InterPro" id="IPR000408">
    <property type="entry name" value="Reg_chr_condens"/>
</dbReference>
<dbReference type="SUPFAM" id="SSF81383">
    <property type="entry name" value="F-box domain"/>
    <property type="match status" value="1"/>
</dbReference>
<dbReference type="PANTHER" id="PTHR32212:SF373">
    <property type="entry name" value="F-BOX_LRR-REPEAT PROTEIN 25-LIKE"/>
    <property type="match status" value="1"/>
</dbReference>
<dbReference type="SUPFAM" id="SSF50985">
    <property type="entry name" value="RCC1/BLIP-II"/>
    <property type="match status" value="1"/>
</dbReference>
<dbReference type="AlphaFoldDB" id="A0A6D2HY30"/>
<name>A0A6D2HY30_9BRAS</name>
<evidence type="ECO:0000256" key="1">
    <source>
        <dbReference type="PROSITE-ProRule" id="PRU00235"/>
    </source>
</evidence>
<feature type="repeat" description="RCC1" evidence="1">
    <location>
        <begin position="1"/>
        <end position="47"/>
    </location>
</feature>
<protein>
    <recommendedName>
        <fullName evidence="2">F-box domain-containing protein</fullName>
    </recommendedName>
</protein>
<dbReference type="Proteomes" id="UP000467841">
    <property type="component" value="Unassembled WGS sequence"/>
</dbReference>
<sequence>MPSGEFGRLGHGNSRDLFTPLPIKEFHGILIKQIACGDSHCLIVTMEGERSSAFSSAKTIRKSSGSKFHSNSRDMDRISELSDELLIEILSRLPTKDAISTCKLSKRWKCLWMYLPKLDYGGWNCDSLYVTFCRVACMLADLLWS</sequence>
<dbReference type="Gene3D" id="2.130.10.30">
    <property type="entry name" value="Regulator of chromosome condensation 1/beta-lactamase-inhibitor protein II"/>
    <property type="match status" value="1"/>
</dbReference>
<reference evidence="3" key="1">
    <citation type="submission" date="2020-01" db="EMBL/GenBank/DDBJ databases">
        <authorList>
            <person name="Mishra B."/>
        </authorList>
    </citation>
    <scope>NUCLEOTIDE SEQUENCE [LARGE SCALE GENOMIC DNA]</scope>
</reference>
<dbReference type="Pfam" id="PF00415">
    <property type="entry name" value="RCC1"/>
    <property type="match status" value="1"/>
</dbReference>
<organism evidence="3 4">
    <name type="scientific">Microthlaspi erraticum</name>
    <dbReference type="NCBI Taxonomy" id="1685480"/>
    <lineage>
        <taxon>Eukaryota</taxon>
        <taxon>Viridiplantae</taxon>
        <taxon>Streptophyta</taxon>
        <taxon>Embryophyta</taxon>
        <taxon>Tracheophyta</taxon>
        <taxon>Spermatophyta</taxon>
        <taxon>Magnoliopsida</taxon>
        <taxon>eudicotyledons</taxon>
        <taxon>Gunneridae</taxon>
        <taxon>Pentapetalae</taxon>
        <taxon>rosids</taxon>
        <taxon>malvids</taxon>
        <taxon>Brassicales</taxon>
        <taxon>Brassicaceae</taxon>
        <taxon>Coluteocarpeae</taxon>
        <taxon>Microthlaspi</taxon>
    </lineage>
</organism>
<dbReference type="PROSITE" id="PS50012">
    <property type="entry name" value="RCC1_3"/>
    <property type="match status" value="1"/>
</dbReference>
<dbReference type="CDD" id="cd22160">
    <property type="entry name" value="F-box_AtFBL13-like"/>
    <property type="match status" value="1"/>
</dbReference>
<keyword evidence="4" id="KW-1185">Reference proteome</keyword>
<proteinExistence type="predicted"/>
<dbReference type="Gene3D" id="1.20.1280.50">
    <property type="match status" value="1"/>
</dbReference>
<dbReference type="InterPro" id="IPR036047">
    <property type="entry name" value="F-box-like_dom_sf"/>
</dbReference>
<dbReference type="PANTHER" id="PTHR32212">
    <property type="entry name" value="CYCLIN-LIKE F-BOX"/>
    <property type="match status" value="1"/>
</dbReference>
<dbReference type="Pfam" id="PF00646">
    <property type="entry name" value="F-box"/>
    <property type="match status" value="1"/>
</dbReference>
<dbReference type="InterPro" id="IPR009091">
    <property type="entry name" value="RCC1/BLIP-II"/>
</dbReference>
<feature type="domain" description="F-box" evidence="2">
    <location>
        <begin position="81"/>
        <end position="120"/>
    </location>
</feature>
<gene>
    <name evidence="3" type="ORF">MERR_LOCUS9221</name>
</gene>